<dbReference type="AlphaFoldDB" id="B6QMS3"/>
<keyword evidence="5" id="KW-1185">Reference proteome</keyword>
<feature type="transmembrane region" description="Helical" evidence="3">
    <location>
        <begin position="359"/>
        <end position="377"/>
    </location>
</feature>
<feature type="compositionally biased region" description="Low complexity" evidence="2">
    <location>
        <begin position="170"/>
        <end position="181"/>
    </location>
</feature>
<feature type="compositionally biased region" description="Basic and acidic residues" evidence="2">
    <location>
        <begin position="91"/>
        <end position="109"/>
    </location>
</feature>
<dbReference type="HOGENOM" id="CLU_045156_0_0_1"/>
<organism evidence="4 5">
    <name type="scientific">Talaromyces marneffei (strain ATCC 18224 / CBS 334.59 / QM 7333)</name>
    <name type="common">Penicillium marneffei</name>
    <dbReference type="NCBI Taxonomy" id="441960"/>
    <lineage>
        <taxon>Eukaryota</taxon>
        <taxon>Fungi</taxon>
        <taxon>Dikarya</taxon>
        <taxon>Ascomycota</taxon>
        <taxon>Pezizomycotina</taxon>
        <taxon>Eurotiomycetes</taxon>
        <taxon>Eurotiomycetidae</taxon>
        <taxon>Eurotiales</taxon>
        <taxon>Trichocomaceae</taxon>
        <taxon>Talaromyces</taxon>
        <taxon>Talaromyces sect. Talaromyces</taxon>
    </lineage>
</organism>
<feature type="region of interest" description="Disordered" evidence="2">
    <location>
        <begin position="434"/>
        <end position="478"/>
    </location>
</feature>
<feature type="coiled-coil region" evidence="1">
    <location>
        <begin position="311"/>
        <end position="345"/>
    </location>
</feature>
<gene>
    <name evidence="4" type="ORF">PMAA_060700</name>
</gene>
<feature type="compositionally biased region" description="Low complexity" evidence="2">
    <location>
        <begin position="33"/>
        <end position="45"/>
    </location>
</feature>
<evidence type="ECO:0000256" key="1">
    <source>
        <dbReference type="SAM" id="Coils"/>
    </source>
</evidence>
<protein>
    <submittedName>
        <fullName evidence="4">Uncharacterized protein</fullName>
    </submittedName>
</protein>
<accession>B6QMS3</accession>
<feature type="compositionally biased region" description="Low complexity" evidence="2">
    <location>
        <begin position="71"/>
        <end position="90"/>
    </location>
</feature>
<keyword evidence="1" id="KW-0175">Coiled coil</keyword>
<evidence type="ECO:0000313" key="4">
    <source>
        <dbReference type="EMBL" id="EEA22292.1"/>
    </source>
</evidence>
<dbReference type="Proteomes" id="UP000001294">
    <property type="component" value="Unassembled WGS sequence"/>
</dbReference>
<proteinExistence type="predicted"/>
<feature type="region of interest" description="Disordered" evidence="2">
    <location>
        <begin position="161"/>
        <end position="199"/>
    </location>
</feature>
<name>B6QMS3_TALMQ</name>
<feature type="region of interest" description="Disordered" evidence="2">
    <location>
        <begin position="1"/>
        <end position="110"/>
    </location>
</feature>
<evidence type="ECO:0000313" key="5">
    <source>
        <dbReference type="Proteomes" id="UP000001294"/>
    </source>
</evidence>
<evidence type="ECO:0000256" key="3">
    <source>
        <dbReference type="SAM" id="Phobius"/>
    </source>
</evidence>
<sequence>MDKGDKPSGRLSTSRTFPVNIHHRHRSEVTRPSNHNQSQSQNQSQTRNGAPEERQPWPRRLFVDTSDLEPASSNEKTANNNNSNDNSNSSRKSENQKSHRYSKSRDHRLPRAVNQIASAGGARNLLPSRSFHRHTQSHGHPYFGGGGSYREGLPELSFLKPTATKEDPSRSSSAQRNSGSRGTSLVVTEEGDSEAASQRLSLTTMVGKEIKTAEDLSLARQEREKGEEMLRSKLASIGTLATDITRRLDYTYYNLLERISTLYSTIHTFQELVDSSGTLHETFQHDTSTLESDVHKKLSEFAKFDPQRQRIDELEQRMKAGKQKMENLGERLDKVRKEIEGWEMREGEWQARVTQRLRVLGAFVVSLALVVIVAYVLRSTPTTSTGTPLSVQDLNSRIEMLSQLHSMPDTHTDSLDVDVDLKTFLKSPLLMKSTTDSEETIDHHESPITETDTHAHQSNRNRNGNNNPADPLHLFDEL</sequence>
<dbReference type="EMBL" id="DS995903">
    <property type="protein sequence ID" value="EEA22292.1"/>
    <property type="molecule type" value="Genomic_DNA"/>
</dbReference>
<dbReference type="VEuPathDB" id="FungiDB:PMAA_060700"/>
<dbReference type="PhylomeDB" id="B6QMS3"/>
<reference evidence="5" key="1">
    <citation type="journal article" date="2015" name="Genome Announc.">
        <title>Genome sequence of the AIDS-associated pathogen Penicillium marneffei (ATCC18224) and its near taxonomic relative Talaromyces stipitatus (ATCC10500).</title>
        <authorList>
            <person name="Nierman W.C."/>
            <person name="Fedorova-Abrams N.D."/>
            <person name="Andrianopoulos A."/>
        </authorList>
    </citation>
    <scope>NUCLEOTIDE SEQUENCE [LARGE SCALE GENOMIC DNA]</scope>
    <source>
        <strain evidence="5">ATCC 18224 / CBS 334.59 / QM 7333</strain>
    </source>
</reference>
<keyword evidence="3" id="KW-1133">Transmembrane helix</keyword>
<keyword evidence="3" id="KW-0472">Membrane</keyword>
<evidence type="ECO:0000256" key="2">
    <source>
        <dbReference type="SAM" id="MobiDB-lite"/>
    </source>
</evidence>
<dbReference type="OrthoDB" id="5419542at2759"/>
<keyword evidence="3" id="KW-0812">Transmembrane</keyword>
<feature type="compositionally biased region" description="Basic and acidic residues" evidence="2">
    <location>
        <begin position="440"/>
        <end position="455"/>
    </location>
</feature>